<accession>A0ABU5E9N6</accession>
<feature type="domain" description="Cytochrome c assembly protein" evidence="2">
    <location>
        <begin position="68"/>
        <end position="264"/>
    </location>
</feature>
<dbReference type="EMBL" id="JAXCLW010000002">
    <property type="protein sequence ID" value="MDY0883077.1"/>
    <property type="molecule type" value="Genomic_DNA"/>
</dbReference>
<evidence type="ECO:0000256" key="1">
    <source>
        <dbReference type="SAM" id="Phobius"/>
    </source>
</evidence>
<feature type="transmembrane region" description="Helical" evidence="1">
    <location>
        <begin position="178"/>
        <end position="196"/>
    </location>
</feature>
<evidence type="ECO:0000313" key="3">
    <source>
        <dbReference type="EMBL" id="MDY0883077.1"/>
    </source>
</evidence>
<keyword evidence="1" id="KW-1133">Transmembrane helix</keyword>
<keyword evidence="1" id="KW-0812">Transmembrane</keyword>
<feature type="transmembrane region" description="Helical" evidence="1">
    <location>
        <begin position="240"/>
        <end position="257"/>
    </location>
</feature>
<evidence type="ECO:0000313" key="4">
    <source>
        <dbReference type="Proteomes" id="UP001279642"/>
    </source>
</evidence>
<feature type="transmembrane region" description="Helical" evidence="1">
    <location>
        <begin position="88"/>
        <end position="110"/>
    </location>
</feature>
<keyword evidence="1" id="KW-0472">Membrane</keyword>
<protein>
    <submittedName>
        <fullName evidence="3">Cytochrome c biogenesis protein CcsA</fullName>
    </submittedName>
</protein>
<dbReference type="InterPro" id="IPR052372">
    <property type="entry name" value="YpjD/HemX"/>
</dbReference>
<dbReference type="PANTHER" id="PTHR38034:SF1">
    <property type="entry name" value="INNER MEMBRANE PROTEIN YPJD"/>
    <property type="match status" value="1"/>
</dbReference>
<organism evidence="3 4">
    <name type="scientific">Dongia soli</name>
    <dbReference type="NCBI Taxonomy" id="600628"/>
    <lineage>
        <taxon>Bacteria</taxon>
        <taxon>Pseudomonadati</taxon>
        <taxon>Pseudomonadota</taxon>
        <taxon>Alphaproteobacteria</taxon>
        <taxon>Rhodospirillales</taxon>
        <taxon>Dongiaceae</taxon>
        <taxon>Dongia</taxon>
    </lineage>
</organism>
<reference evidence="3 4" key="1">
    <citation type="journal article" date="2016" name="Antonie Van Leeuwenhoek">
        <title>Dongia soli sp. nov., isolated from soil from Dokdo, Korea.</title>
        <authorList>
            <person name="Kim D.U."/>
            <person name="Lee H."/>
            <person name="Kim H."/>
            <person name="Kim S.G."/>
            <person name="Ka J.O."/>
        </authorList>
    </citation>
    <scope>NUCLEOTIDE SEQUENCE [LARGE SCALE GENOMIC DNA]</scope>
    <source>
        <strain evidence="3 4">D78</strain>
    </source>
</reference>
<feature type="transmembrane region" description="Helical" evidence="1">
    <location>
        <begin position="32"/>
        <end position="52"/>
    </location>
</feature>
<dbReference type="InterPro" id="IPR002541">
    <property type="entry name" value="Cyt_c_assembly"/>
</dbReference>
<comment type="caution">
    <text evidence="3">The sequence shown here is derived from an EMBL/GenBank/DDBJ whole genome shotgun (WGS) entry which is preliminary data.</text>
</comment>
<evidence type="ECO:0000259" key="2">
    <source>
        <dbReference type="Pfam" id="PF01578"/>
    </source>
</evidence>
<keyword evidence="4" id="KW-1185">Reference proteome</keyword>
<name>A0ABU5E9N6_9PROT</name>
<feature type="transmembrane region" description="Helical" evidence="1">
    <location>
        <begin position="208"/>
        <end position="228"/>
    </location>
</feature>
<gene>
    <name evidence="3" type="primary">ccsA</name>
    <name evidence="3" type="ORF">SMD27_09490</name>
</gene>
<dbReference type="Pfam" id="PF01578">
    <property type="entry name" value="Cytochrom_C_asm"/>
    <property type="match status" value="1"/>
</dbReference>
<feature type="transmembrane region" description="Helical" evidence="1">
    <location>
        <begin position="122"/>
        <end position="149"/>
    </location>
</feature>
<feature type="transmembrane region" description="Helical" evidence="1">
    <location>
        <begin position="58"/>
        <end position="81"/>
    </location>
</feature>
<dbReference type="RefSeq" id="WP_320508127.1">
    <property type="nucleotide sequence ID" value="NZ_JAXCLW010000002.1"/>
</dbReference>
<proteinExistence type="predicted"/>
<dbReference type="Proteomes" id="UP001279642">
    <property type="component" value="Unassembled WGS sequence"/>
</dbReference>
<feature type="transmembrane region" description="Helical" evidence="1">
    <location>
        <begin position="6"/>
        <end position="25"/>
    </location>
</feature>
<dbReference type="PANTHER" id="PTHR38034">
    <property type="entry name" value="INNER MEMBRANE PROTEIN YPJD"/>
    <property type="match status" value="1"/>
</dbReference>
<sequence length="266" mass="28752">MSTIGLPEIIAVIGLIPLSIAGLRGQLGRPPLFWLLLLIAAIPPVSLVWQTVHNGWQAGLAATLWVSIATILVLYGIVAAFNRMAIGLSALLAPYLLLLAVLATLAHWFARSEAVNLASVPWFAVHILLAVGSYALLTITAVAALAIVLQERAMKRRRQGWTSATLPPVAETERLQQYLLWVAALWMGAALATGAANEFLETGRFLLMTHKILLSCLAFAVIVVFLILHQATGLRGRLAARWLLAGYLLLTLAYPGVKFVRDILLG</sequence>